<dbReference type="EMBL" id="CADCTL010000258">
    <property type="protein sequence ID" value="CAA9278065.1"/>
    <property type="molecule type" value="Genomic_DNA"/>
</dbReference>
<gene>
    <name evidence="2" type="ORF">AVDCRST_MAG04-3484</name>
</gene>
<evidence type="ECO:0000313" key="2">
    <source>
        <dbReference type="EMBL" id="CAA9278065.1"/>
    </source>
</evidence>
<accession>A0A6J4JER2</accession>
<evidence type="ECO:0000256" key="1">
    <source>
        <dbReference type="SAM" id="MobiDB-lite"/>
    </source>
</evidence>
<feature type="region of interest" description="Disordered" evidence="1">
    <location>
        <begin position="29"/>
        <end position="56"/>
    </location>
</feature>
<feature type="compositionally biased region" description="Low complexity" evidence="1">
    <location>
        <begin position="31"/>
        <end position="41"/>
    </location>
</feature>
<sequence length="56" mass="5709">MPARLLEIADKCPVHRTLQAEVLIETAEVEPSAGSAAPPAGLRHNAAPMGAVGPVP</sequence>
<reference evidence="2" key="1">
    <citation type="submission" date="2020-02" db="EMBL/GenBank/DDBJ databases">
        <authorList>
            <person name="Meier V. D."/>
        </authorList>
    </citation>
    <scope>NUCLEOTIDE SEQUENCE</scope>
    <source>
        <strain evidence="2">AVDCRST_MAG04</strain>
    </source>
</reference>
<organism evidence="2">
    <name type="scientific">uncultured Acetobacteraceae bacterium</name>
    <dbReference type="NCBI Taxonomy" id="169975"/>
    <lineage>
        <taxon>Bacteria</taxon>
        <taxon>Pseudomonadati</taxon>
        <taxon>Pseudomonadota</taxon>
        <taxon>Alphaproteobacteria</taxon>
        <taxon>Acetobacterales</taxon>
        <taxon>Acetobacteraceae</taxon>
        <taxon>environmental samples</taxon>
    </lineage>
</organism>
<protein>
    <submittedName>
        <fullName evidence="2">Uncharacterized protein</fullName>
    </submittedName>
</protein>
<dbReference type="AlphaFoldDB" id="A0A6J4JER2"/>
<proteinExistence type="predicted"/>
<name>A0A6J4JER2_9PROT</name>